<evidence type="ECO:0000313" key="4">
    <source>
        <dbReference type="Proteomes" id="UP001172159"/>
    </source>
</evidence>
<dbReference type="AlphaFoldDB" id="A0AA40E3K7"/>
<dbReference type="Proteomes" id="UP001172159">
    <property type="component" value="Unassembled WGS sequence"/>
</dbReference>
<feature type="domain" description="2EXR" evidence="2">
    <location>
        <begin position="13"/>
        <end position="104"/>
    </location>
</feature>
<keyword evidence="4" id="KW-1185">Reference proteome</keyword>
<name>A0AA40E3K7_9PEZI</name>
<evidence type="ECO:0000313" key="3">
    <source>
        <dbReference type="EMBL" id="KAK0721308.1"/>
    </source>
</evidence>
<gene>
    <name evidence="3" type="ORF">B0T21DRAFT_423758</name>
</gene>
<organism evidence="3 4">
    <name type="scientific">Apiosordaria backusii</name>
    <dbReference type="NCBI Taxonomy" id="314023"/>
    <lineage>
        <taxon>Eukaryota</taxon>
        <taxon>Fungi</taxon>
        <taxon>Dikarya</taxon>
        <taxon>Ascomycota</taxon>
        <taxon>Pezizomycotina</taxon>
        <taxon>Sordariomycetes</taxon>
        <taxon>Sordariomycetidae</taxon>
        <taxon>Sordariales</taxon>
        <taxon>Lasiosphaeriaceae</taxon>
        <taxon>Apiosordaria</taxon>
    </lineage>
</organism>
<evidence type="ECO:0000259" key="2">
    <source>
        <dbReference type="Pfam" id="PF20150"/>
    </source>
</evidence>
<dbReference type="Pfam" id="PF20150">
    <property type="entry name" value="2EXR"/>
    <property type="match status" value="1"/>
</dbReference>
<sequence>MPVATQGTAKGWHKLPPEIRLKIYRQSWQPRTVFVGIRPTRANAASARANEAHLPVTLHLNYEAREQTLRHYKRLQLTYLTVPRRRNDSMRWIDNYINPRLDILHLDGLRLEHCPGLIMSSIPPASLHVTLGRNIDPYLATKLFHYQVLPGINSIFDGIRTFDCWVTRTRPDMGLPRPANEPRMFPMTFRYRICRTSQAPKTKLVTYQDASWRALEHRNYECPEPSCRNPNSVWRWHYTPEENKPRKSIPEEKDYTLDEDEQLPMPSRRLIIPGAVSHWLDLDARSILKRDGALIFDSGGELFYGEEFGGGGGGKKEREWSVLQVMPSTLWGKEVIDRAFQHLAINNPLSMGSAYFPPYEEGDPHSDDDAHSSDDDDAHPDGDAHPHHDGHPAENVGQDKYVHPGMELHPDSAFRREVIPLFHNMIKYSGTSIESVQYIQGVCLPDYQLHDGCTAVPGDPVDYPTVSDRLEEEVLSRVLVDDLEVEDLGLREEFDVAHVGWKLHKFARHKTWHSCQ</sequence>
<accession>A0AA40E3K7</accession>
<dbReference type="EMBL" id="JAUKTV010000012">
    <property type="protein sequence ID" value="KAK0721308.1"/>
    <property type="molecule type" value="Genomic_DNA"/>
</dbReference>
<feature type="region of interest" description="Disordered" evidence="1">
    <location>
        <begin position="354"/>
        <end position="407"/>
    </location>
</feature>
<dbReference type="PANTHER" id="PTHR35910">
    <property type="entry name" value="2EXR DOMAIN-CONTAINING PROTEIN"/>
    <property type="match status" value="1"/>
</dbReference>
<proteinExistence type="predicted"/>
<feature type="compositionally biased region" description="Basic and acidic residues" evidence="1">
    <location>
        <begin position="362"/>
        <end position="392"/>
    </location>
</feature>
<reference evidence="3" key="1">
    <citation type="submission" date="2023-06" db="EMBL/GenBank/DDBJ databases">
        <title>Genome-scale phylogeny and comparative genomics of the fungal order Sordariales.</title>
        <authorList>
            <consortium name="Lawrence Berkeley National Laboratory"/>
            <person name="Hensen N."/>
            <person name="Bonometti L."/>
            <person name="Westerberg I."/>
            <person name="Brannstrom I.O."/>
            <person name="Guillou S."/>
            <person name="Cros-Aarteil S."/>
            <person name="Calhoun S."/>
            <person name="Haridas S."/>
            <person name="Kuo A."/>
            <person name="Mondo S."/>
            <person name="Pangilinan J."/>
            <person name="Riley R."/>
            <person name="Labutti K."/>
            <person name="Andreopoulos B."/>
            <person name="Lipzen A."/>
            <person name="Chen C."/>
            <person name="Yanf M."/>
            <person name="Daum C."/>
            <person name="Ng V."/>
            <person name="Clum A."/>
            <person name="Steindorff A."/>
            <person name="Ohm R."/>
            <person name="Martin F."/>
            <person name="Silar P."/>
            <person name="Natvig D."/>
            <person name="Lalanne C."/>
            <person name="Gautier V."/>
            <person name="Ament-Velasquez S.L."/>
            <person name="Kruys A."/>
            <person name="Hutchinson M.I."/>
            <person name="Powell A.J."/>
            <person name="Barry K."/>
            <person name="Miller A.N."/>
            <person name="Grigoriev I.V."/>
            <person name="Debuchy R."/>
            <person name="Gladieux P."/>
            <person name="Thoren M.H."/>
            <person name="Johannesson H."/>
        </authorList>
    </citation>
    <scope>NUCLEOTIDE SEQUENCE</scope>
    <source>
        <strain evidence="3">CBS 540.89</strain>
    </source>
</reference>
<dbReference type="InterPro" id="IPR045518">
    <property type="entry name" value="2EXR"/>
</dbReference>
<dbReference type="PANTHER" id="PTHR35910:SF1">
    <property type="entry name" value="2EXR DOMAIN-CONTAINING PROTEIN"/>
    <property type="match status" value="1"/>
</dbReference>
<comment type="caution">
    <text evidence="3">The sequence shown here is derived from an EMBL/GenBank/DDBJ whole genome shotgun (WGS) entry which is preliminary data.</text>
</comment>
<protein>
    <recommendedName>
        <fullName evidence="2">2EXR domain-containing protein</fullName>
    </recommendedName>
</protein>
<evidence type="ECO:0000256" key="1">
    <source>
        <dbReference type="SAM" id="MobiDB-lite"/>
    </source>
</evidence>